<feature type="domain" description="PDZ" evidence="3">
    <location>
        <begin position="396"/>
        <end position="447"/>
    </location>
</feature>
<dbReference type="Gene3D" id="2.30.42.10">
    <property type="match status" value="1"/>
</dbReference>
<feature type="signal peptide" evidence="2">
    <location>
        <begin position="1"/>
        <end position="24"/>
    </location>
</feature>
<evidence type="ECO:0000313" key="5">
    <source>
        <dbReference type="Proteomes" id="UP000505355"/>
    </source>
</evidence>
<dbReference type="RefSeq" id="WP_173417249.1">
    <property type="nucleotide sequence ID" value="NZ_CP054139.1"/>
</dbReference>
<evidence type="ECO:0000256" key="1">
    <source>
        <dbReference type="ARBA" id="ARBA00010541"/>
    </source>
</evidence>
<dbReference type="SUPFAM" id="SSF50156">
    <property type="entry name" value="PDZ domain-like"/>
    <property type="match status" value="1"/>
</dbReference>
<organism evidence="4 5">
    <name type="scientific">Mucilaginibacter mali</name>
    <dbReference type="NCBI Taxonomy" id="2740462"/>
    <lineage>
        <taxon>Bacteria</taxon>
        <taxon>Pseudomonadati</taxon>
        <taxon>Bacteroidota</taxon>
        <taxon>Sphingobacteriia</taxon>
        <taxon>Sphingobacteriales</taxon>
        <taxon>Sphingobacteriaceae</taxon>
        <taxon>Mucilaginibacter</taxon>
    </lineage>
</organism>
<protein>
    <submittedName>
        <fullName evidence="4">Trypsin-like peptidase domain-containing protein</fullName>
    </submittedName>
</protein>
<dbReference type="InterPro" id="IPR009003">
    <property type="entry name" value="Peptidase_S1_PA"/>
</dbReference>
<dbReference type="Pfam" id="PF13180">
    <property type="entry name" value="PDZ_2"/>
    <property type="match status" value="1"/>
</dbReference>
<gene>
    <name evidence="4" type="ORF">HQ865_23495</name>
</gene>
<dbReference type="SMART" id="SM00228">
    <property type="entry name" value="PDZ"/>
    <property type="match status" value="1"/>
</dbReference>
<keyword evidence="2" id="KW-0732">Signal</keyword>
<dbReference type="PANTHER" id="PTHR22939">
    <property type="entry name" value="SERINE PROTEASE FAMILY S1C HTRA-RELATED"/>
    <property type="match status" value="1"/>
</dbReference>
<dbReference type="AlphaFoldDB" id="A0A7D4UQD4"/>
<feature type="chain" id="PRO_5028923382" evidence="2">
    <location>
        <begin position="25"/>
        <end position="567"/>
    </location>
</feature>
<name>A0A7D4UQD4_9SPHI</name>
<reference evidence="4 5" key="1">
    <citation type="submission" date="2020-05" db="EMBL/GenBank/DDBJ databases">
        <title>Mucilaginibacter mali sp. nov.</title>
        <authorList>
            <person name="Kim H.S."/>
            <person name="Lee K.C."/>
            <person name="Suh M.K."/>
            <person name="Kim J.-S."/>
            <person name="Han K.-I."/>
            <person name="Eom M.K."/>
            <person name="Shin Y.K."/>
            <person name="Lee J.-S."/>
        </authorList>
    </citation>
    <scope>NUCLEOTIDE SEQUENCE [LARGE SCALE GENOMIC DNA]</scope>
    <source>
        <strain evidence="4 5">G2-14</strain>
    </source>
</reference>
<comment type="similarity">
    <text evidence="1">Belongs to the peptidase S1C family.</text>
</comment>
<dbReference type="InterPro" id="IPR036034">
    <property type="entry name" value="PDZ_sf"/>
</dbReference>
<evidence type="ECO:0000313" key="4">
    <source>
        <dbReference type="EMBL" id="QKJ32600.1"/>
    </source>
</evidence>
<keyword evidence="5" id="KW-1185">Reference proteome</keyword>
<dbReference type="InterPro" id="IPR001478">
    <property type="entry name" value="PDZ"/>
</dbReference>
<dbReference type="Pfam" id="PF13365">
    <property type="entry name" value="Trypsin_2"/>
    <property type="match status" value="1"/>
</dbReference>
<dbReference type="SUPFAM" id="SSF50494">
    <property type="entry name" value="Trypsin-like serine proteases"/>
    <property type="match status" value="2"/>
</dbReference>
<sequence>MSARNMILMALVLVLGLGRASAQALNTGALQKSVQEGIKKAYPASVKIMGFDTVRKMQNSAQFSGAVVSAGGHILTAAHAIQPNRTYKVLFPDGKTCIAVGLGRIDLAATPTQPDVAMMKIITPGKWPYAEMGWSSALKKDEPCISIAYPETLGQPLPTVRFGYIADTLNKWGFIQSTCVMEPGDSGGALYDYMGRLIGLHSRCDLSEDINYEIPVDYYRKYWTALNQPKTYTVLPEVVDDVKKDPKASQIGVYADLEHLGKTLDAVAAPFRSGMVVITSKVKGVDQKINGTIIEPVGLGAKKYQGQHFIISKSSYVGDMPMVATAKGAAVKAKIIARDAANDLVIFGLDSKLEGGIKIDINNADSLQLTQLGNILLLPRVDSLPKVSVLSSVGFAIPLKYSPGFFGASSVFQDNKIVLSRIQRGSPAMDSLKTGDVIQSVNGEELKLPPDYQRVLEKYLPGDVISVGIIRDGQSMVRKVTLKARPMADPGHVAGRPIGGTSIRKDGFPKVFATDARLHPEECGGPVFDTKGVFYGIGEARFSRTTALVVPVQQLRVFLKNSLTDQN</sequence>
<dbReference type="EMBL" id="CP054139">
    <property type="protein sequence ID" value="QKJ32600.1"/>
    <property type="molecule type" value="Genomic_DNA"/>
</dbReference>
<evidence type="ECO:0000256" key="2">
    <source>
        <dbReference type="SAM" id="SignalP"/>
    </source>
</evidence>
<proteinExistence type="inferred from homology"/>
<accession>A0A7D4UQD4</accession>
<dbReference type="PANTHER" id="PTHR22939:SF129">
    <property type="entry name" value="SERINE PROTEASE HTRA2, MITOCHONDRIAL"/>
    <property type="match status" value="1"/>
</dbReference>
<dbReference type="Gene3D" id="2.40.10.120">
    <property type="match status" value="1"/>
</dbReference>
<dbReference type="KEGG" id="mmab:HQ865_23495"/>
<dbReference type="Proteomes" id="UP000505355">
    <property type="component" value="Chromosome"/>
</dbReference>
<dbReference type="PROSITE" id="PS50106">
    <property type="entry name" value="PDZ"/>
    <property type="match status" value="1"/>
</dbReference>
<evidence type="ECO:0000259" key="3">
    <source>
        <dbReference type="PROSITE" id="PS50106"/>
    </source>
</evidence>